<keyword evidence="3" id="KW-1185">Reference proteome</keyword>
<dbReference type="AlphaFoldDB" id="A0AAV5UZE6"/>
<evidence type="ECO:0000313" key="3">
    <source>
        <dbReference type="Proteomes" id="UP001432322"/>
    </source>
</evidence>
<proteinExistence type="predicted"/>
<name>A0AAV5UZE6_9BILA</name>
<protein>
    <submittedName>
        <fullName evidence="2">Uncharacterized protein</fullName>
    </submittedName>
</protein>
<dbReference type="Proteomes" id="UP001432322">
    <property type="component" value="Unassembled WGS sequence"/>
</dbReference>
<dbReference type="EMBL" id="BTSY01000001">
    <property type="protein sequence ID" value="GMT11972.1"/>
    <property type="molecule type" value="Genomic_DNA"/>
</dbReference>
<feature type="chain" id="PRO_5043842905" evidence="1">
    <location>
        <begin position="27"/>
        <end position="192"/>
    </location>
</feature>
<gene>
    <name evidence="2" type="ORF">PFISCL1PPCAC_3269</name>
</gene>
<organism evidence="2 3">
    <name type="scientific">Pristionchus fissidentatus</name>
    <dbReference type="NCBI Taxonomy" id="1538716"/>
    <lineage>
        <taxon>Eukaryota</taxon>
        <taxon>Metazoa</taxon>
        <taxon>Ecdysozoa</taxon>
        <taxon>Nematoda</taxon>
        <taxon>Chromadorea</taxon>
        <taxon>Rhabditida</taxon>
        <taxon>Rhabditina</taxon>
        <taxon>Diplogasteromorpha</taxon>
        <taxon>Diplogasteroidea</taxon>
        <taxon>Neodiplogasteridae</taxon>
        <taxon>Pristionchus</taxon>
    </lineage>
</organism>
<dbReference type="InterPro" id="IPR052861">
    <property type="entry name" value="BPTI/Kunitz_domain"/>
</dbReference>
<evidence type="ECO:0000256" key="1">
    <source>
        <dbReference type="SAM" id="SignalP"/>
    </source>
</evidence>
<reference evidence="2" key="1">
    <citation type="submission" date="2023-10" db="EMBL/GenBank/DDBJ databases">
        <title>Genome assembly of Pristionchus species.</title>
        <authorList>
            <person name="Yoshida K."/>
            <person name="Sommer R.J."/>
        </authorList>
    </citation>
    <scope>NUCLEOTIDE SEQUENCE</scope>
    <source>
        <strain evidence="2">RS5133</strain>
    </source>
</reference>
<dbReference type="PANTHER" id="PTHR47248">
    <property type="entry name" value="PROTEIN CBG06772"/>
    <property type="match status" value="1"/>
</dbReference>
<keyword evidence="1" id="KW-0732">Signal</keyword>
<comment type="caution">
    <text evidence="2">The sequence shown here is derived from an EMBL/GenBank/DDBJ whole genome shotgun (WGS) entry which is preliminary data.</text>
</comment>
<feature type="signal peptide" evidence="1">
    <location>
        <begin position="1"/>
        <end position="26"/>
    </location>
</feature>
<evidence type="ECO:0000313" key="2">
    <source>
        <dbReference type="EMBL" id="GMT11972.1"/>
    </source>
</evidence>
<accession>A0AAV5UZE6</accession>
<dbReference type="PANTHER" id="PTHR47248:SF8">
    <property type="entry name" value="BPTI_KUNITZ INHIBITOR DOMAIN-CONTAINING PROTEIN-RELATED"/>
    <property type="match status" value="1"/>
</dbReference>
<sequence>MLSPQSNRTMYSLVVFLLAAPVIAQAKSVCEGLVWTMDDKLNMCLAKHCSKAGKGEYTSTDIRTCERGLLMDYFSCGGGVMHETMCEMQMLMPVPLLDIDGTAPVTEPPPPLCPKGNTCIWGAFGFGFCCEDKNQEVWHDEYAAKCASPMKTVNITQNVGDGVILRGKSCKDLFCPTGSKCVQGTHLAHCCI</sequence>